<feature type="region of interest" description="Disordered" evidence="2">
    <location>
        <begin position="179"/>
        <end position="288"/>
    </location>
</feature>
<evidence type="ECO:0000256" key="1">
    <source>
        <dbReference type="SAM" id="Coils"/>
    </source>
</evidence>
<evidence type="ECO:0000313" key="4">
    <source>
        <dbReference type="Proteomes" id="UP000712600"/>
    </source>
</evidence>
<proteinExistence type="predicted"/>
<organism evidence="3 4">
    <name type="scientific">Brassica cretica</name>
    <name type="common">Mustard</name>
    <dbReference type="NCBI Taxonomy" id="69181"/>
    <lineage>
        <taxon>Eukaryota</taxon>
        <taxon>Viridiplantae</taxon>
        <taxon>Streptophyta</taxon>
        <taxon>Embryophyta</taxon>
        <taxon>Tracheophyta</taxon>
        <taxon>Spermatophyta</taxon>
        <taxon>Magnoliopsida</taxon>
        <taxon>eudicotyledons</taxon>
        <taxon>Gunneridae</taxon>
        <taxon>Pentapetalae</taxon>
        <taxon>rosids</taxon>
        <taxon>malvids</taxon>
        <taxon>Brassicales</taxon>
        <taxon>Brassicaceae</taxon>
        <taxon>Brassiceae</taxon>
        <taxon>Brassica</taxon>
    </lineage>
</organism>
<keyword evidence="1" id="KW-0175">Coiled coil</keyword>
<dbReference type="AlphaFoldDB" id="A0A8S9Q087"/>
<protein>
    <submittedName>
        <fullName evidence="3">Uncharacterized protein</fullName>
    </submittedName>
</protein>
<dbReference type="Proteomes" id="UP000712600">
    <property type="component" value="Unassembled WGS sequence"/>
</dbReference>
<comment type="caution">
    <text evidence="3">The sequence shown here is derived from an EMBL/GenBank/DDBJ whole genome shotgun (WGS) entry which is preliminary data.</text>
</comment>
<reference evidence="3" key="1">
    <citation type="submission" date="2019-12" db="EMBL/GenBank/DDBJ databases">
        <title>Genome sequencing and annotation of Brassica cretica.</title>
        <authorList>
            <person name="Studholme D.J."/>
            <person name="Sarris P."/>
        </authorList>
    </citation>
    <scope>NUCLEOTIDE SEQUENCE</scope>
    <source>
        <strain evidence="3">PFS-109/04</strain>
        <tissue evidence="3">Leaf</tissue>
    </source>
</reference>
<dbReference type="EMBL" id="QGKX02001290">
    <property type="protein sequence ID" value="KAF3535587.1"/>
    <property type="molecule type" value="Genomic_DNA"/>
</dbReference>
<feature type="compositionally biased region" description="Low complexity" evidence="2">
    <location>
        <begin position="219"/>
        <end position="229"/>
    </location>
</feature>
<evidence type="ECO:0000256" key="2">
    <source>
        <dbReference type="SAM" id="MobiDB-lite"/>
    </source>
</evidence>
<evidence type="ECO:0000313" key="3">
    <source>
        <dbReference type="EMBL" id="KAF3535587.1"/>
    </source>
</evidence>
<feature type="region of interest" description="Disordered" evidence="2">
    <location>
        <begin position="478"/>
        <end position="501"/>
    </location>
</feature>
<sequence>MSSSFNFPCPTIKADDLEDLYKTYGVDRTVVLDLAGTNETPETVQEELGLSLTQVLLNFLRYLIAFLVRAREEGLYFGLSEFRQLVLVKRNQQNPGTFLVSPRPCRHVIEDIPYRDEKWRKQFFVFKMDRASMGEFDFSRLPRSWAENIAPSGNSSMSDEIRGLIGILRRCRSNWDPLVGGSEDESEHSQEVIATPSVQAQSLDRLTRQLARRSSFHTSGSASRGRASGKSPLISIRDSDDEDALEERRSPISLSPSSEDETVAANRKRRRPSKGALPVSSHPRFVPQGDGSLFAAQGDLIFLAGRMKSAGCRLPSLASSAEKEAYAKVAVASSRVMEAFNEYIVVMEDHVVASRNDKEIEGMGSEIKRISKELEATKREGKKDAEKIEALTEDWKRINQENEALMTQMDKWTSKKKEVSAEIQLQEVIANIDLLNELKDGGLTVDAELARLKEMEGDCEDLVALVAVPDWSISELDLPKVSDDSVDQGEGSFVPDDSASS</sequence>
<name>A0A8S9Q087_BRACR</name>
<feature type="coiled-coil region" evidence="1">
    <location>
        <begin position="360"/>
        <end position="422"/>
    </location>
</feature>
<accession>A0A8S9Q087</accession>
<gene>
    <name evidence="3" type="ORF">F2Q69_00022422</name>
</gene>